<dbReference type="RefSeq" id="WP_229932398.1">
    <property type="nucleotide sequence ID" value="NZ_CAJHOF010000004.1"/>
</dbReference>
<organism evidence="1 2">
    <name type="scientific">Campylobacter majalis</name>
    <dbReference type="NCBI Taxonomy" id="2790656"/>
    <lineage>
        <taxon>Bacteria</taxon>
        <taxon>Pseudomonadati</taxon>
        <taxon>Campylobacterota</taxon>
        <taxon>Epsilonproteobacteria</taxon>
        <taxon>Campylobacterales</taxon>
        <taxon>Campylobacteraceae</taxon>
        <taxon>Campylobacter</taxon>
    </lineage>
</organism>
<name>A0ABM8Q486_9BACT</name>
<reference evidence="1 2" key="1">
    <citation type="submission" date="2020-11" db="EMBL/GenBank/DDBJ databases">
        <authorList>
            <person name="Peeters C."/>
        </authorList>
    </citation>
    <scope>NUCLEOTIDE SEQUENCE [LARGE SCALE GENOMIC DNA]</scope>
    <source>
        <strain evidence="1 2">LMG 7974</strain>
    </source>
</reference>
<keyword evidence="2" id="KW-1185">Reference proteome</keyword>
<dbReference type="Proteomes" id="UP000789803">
    <property type="component" value="Unassembled WGS sequence"/>
</dbReference>
<evidence type="ECO:0000313" key="2">
    <source>
        <dbReference type="Proteomes" id="UP000789803"/>
    </source>
</evidence>
<evidence type="ECO:0008006" key="3">
    <source>
        <dbReference type="Google" id="ProtNLM"/>
    </source>
</evidence>
<evidence type="ECO:0000313" key="1">
    <source>
        <dbReference type="EMBL" id="CAD7287698.1"/>
    </source>
</evidence>
<dbReference type="EMBL" id="CAJHOF010000004">
    <property type="protein sequence ID" value="CAD7287698.1"/>
    <property type="molecule type" value="Genomic_DNA"/>
</dbReference>
<sequence length="469" mass="53365">MILAYEFRFVSISGDFLKILYKVCENVKHGVKVADNTLTLYVDENEEILASFSDTLSASLPHSIYLKGTNVYVANDMPQNQEIKFQITNENHITPSMINAYKNGKILANEFGKISDLKYQNNIVNDKNFTTILSSMLDDFYKNNFVDFGDFKVSKFSQDVTFDYIVPTNLKALPKVFIADENAQIALVSYEKPILNLKTTALFRTQNQNAQKFYKVRAAWDLLIYAFCDELYKNDINFISISGKKCNELIKLGTNYLVGAVKILSQKHLLLEFDKQTNKIEFVDKVNSVELLFLPKFSSLNEIYTQILKLENGEIFLKNYSQNSNLIDAEISSLPSFYTLLGVTGIVLGLDNNLHKAFEKLLTNAADYSVKKGVSIECVIDENVFNVVKFIKSVMSFSLAGAGVHNISFGCVQSLAYFFAQYVYEKSNDLKFSDVVLAGELFKYEAFASQFYMHLKPNHDVCFRDFNII</sequence>
<proteinExistence type="predicted"/>
<accession>A0ABM8Q486</accession>
<protein>
    <recommendedName>
        <fullName evidence="3">Protein hydE</fullName>
    </recommendedName>
</protein>
<comment type="caution">
    <text evidence="1">The sequence shown here is derived from an EMBL/GenBank/DDBJ whole genome shotgun (WGS) entry which is preliminary data.</text>
</comment>
<gene>
    <name evidence="1" type="ORF">LMG7974_00578</name>
</gene>